<comment type="subcellular location">
    <subcellularLocation>
        <location evidence="1">Nucleus</location>
        <location evidence="1">Nucleolus</location>
    </subcellularLocation>
</comment>
<keyword evidence="1" id="KW-0690">Ribosome biogenesis</keyword>
<name>A0A087UJY4_STEMI</name>
<dbReference type="EMBL" id="KK120170">
    <property type="protein sequence ID" value="KFM77673.1"/>
    <property type="molecule type" value="Genomic_DNA"/>
</dbReference>
<dbReference type="PANTHER" id="PTHR13457:SF1">
    <property type="entry name" value="HEAT REPEAT-CONTAINING PROTEIN 1"/>
    <property type="match status" value="1"/>
</dbReference>
<keyword evidence="4" id="KW-1185">Reference proteome</keyword>
<dbReference type="InterPro" id="IPR056473">
    <property type="entry name" value="HEAT_Utp10/HEAT1"/>
</dbReference>
<proteinExistence type="inferred from homology"/>
<comment type="function">
    <text evidence="1">Involved in nucleolar processing of pre-18S ribosomal RNA.</text>
</comment>
<dbReference type="OrthoDB" id="31183at2759"/>
<sequence>MDALQILNLLFEFCIIQMNSLKGILSESFRILQMEFIHVHFSDIKRFFWFLSHYWCNFNEQYTTLVHLASLKITETYFQQPIVMDWFFDSYVPFISLIKAVVSPVEDARAAALNLLSSLVQNTQQCEYALRYLAEDICRNSEEIKVDLRQCFYVIHDWLAPAAENSNAQDSKLPLRSLVLENFLKIMSDNHTPYDVKYFILSSLEKIDSVNLLSAYIPVLKHFIKQLKDGKESSDGLVLNIVKLLLSKYTPKTASCLVDKKIETVILFECLQCVIDKNLLEERGVEEYDDKNQLEDMNEEDDKNQLEEMDVQDDKIIKQPMKDRSVQLLTLKIITKEFFSAIPSSSVQQKLLNTLIELYITSTTDINSTVGKVLRKLCTYAHLLLKDFQMAELVASKGTSLKEMKKSKIKEIALSENSNELNKGPWKKVIVLLEIIQNKKNLEKRELLIPELFQLLNKSLNFDSSASVEYLRQLILSTIYNCCQELGTSGLDERQFQVELIVQCIRSSTNPKTHHESLLLLNLAASMFPDYVLSNVMSIFTFMGSSLVRQDDSYSFQVISQTIETIVPSLLAASSHQEESKAIQVVASVIRVFVESLSDIPGHRQLPLFTKLITTLDASKYLWIPLGQICDQYATVFHNITSEDVDNWKIAPTLEFAINLHKHFSPSVQMDTCIKLINFLGMLPDSKEDLETNAEVISKFKEPFNVIGHSDKQLQVYKHNVLSYINIWLSSQAFVSQVSELDLKAQYSLEEKYEQLLEATLSYLQHQINISKLHANNLMPLLYNLVNHINSLLP</sequence>
<dbReference type="InterPro" id="IPR040191">
    <property type="entry name" value="UTP10"/>
</dbReference>
<feature type="domain" description="Utp10/HEAT1 HEAT-repeats" evidence="2">
    <location>
        <begin position="584"/>
        <end position="766"/>
    </location>
</feature>
<dbReference type="GO" id="GO:0030515">
    <property type="term" value="F:snoRNA binding"/>
    <property type="evidence" value="ECO:0007669"/>
    <property type="project" value="TreeGrafter"/>
</dbReference>
<organism evidence="3 4">
    <name type="scientific">Stegodyphus mimosarum</name>
    <name type="common">African social velvet spider</name>
    <dbReference type="NCBI Taxonomy" id="407821"/>
    <lineage>
        <taxon>Eukaryota</taxon>
        <taxon>Metazoa</taxon>
        <taxon>Ecdysozoa</taxon>
        <taxon>Arthropoda</taxon>
        <taxon>Chelicerata</taxon>
        <taxon>Arachnida</taxon>
        <taxon>Araneae</taxon>
        <taxon>Araneomorphae</taxon>
        <taxon>Entelegynae</taxon>
        <taxon>Eresoidea</taxon>
        <taxon>Eresidae</taxon>
        <taxon>Stegodyphus</taxon>
    </lineage>
</organism>
<dbReference type="GO" id="GO:0034455">
    <property type="term" value="C:t-UTP complex"/>
    <property type="evidence" value="ECO:0007669"/>
    <property type="project" value="TreeGrafter"/>
</dbReference>
<protein>
    <recommendedName>
        <fullName evidence="1">HEAT repeat-containing protein 1</fullName>
    </recommendedName>
</protein>
<dbReference type="GO" id="GO:0000462">
    <property type="term" value="P:maturation of SSU-rRNA from tricistronic rRNA transcript (SSU-rRNA, 5.8S rRNA, LSU-rRNA)"/>
    <property type="evidence" value="ECO:0007669"/>
    <property type="project" value="TreeGrafter"/>
</dbReference>
<feature type="non-terminal residue" evidence="3">
    <location>
        <position position="794"/>
    </location>
</feature>
<dbReference type="SUPFAM" id="SSF48371">
    <property type="entry name" value="ARM repeat"/>
    <property type="match status" value="1"/>
</dbReference>
<dbReference type="AlphaFoldDB" id="A0A087UJY4"/>
<evidence type="ECO:0000313" key="4">
    <source>
        <dbReference type="Proteomes" id="UP000054359"/>
    </source>
</evidence>
<keyword evidence="1" id="KW-0687">Ribonucleoprotein</keyword>
<evidence type="ECO:0000259" key="2">
    <source>
        <dbReference type="Pfam" id="PF23243"/>
    </source>
</evidence>
<dbReference type="GO" id="GO:0030686">
    <property type="term" value="C:90S preribosome"/>
    <property type="evidence" value="ECO:0007669"/>
    <property type="project" value="TreeGrafter"/>
</dbReference>
<gene>
    <name evidence="3" type="ORF">X975_25239</name>
</gene>
<dbReference type="STRING" id="407821.A0A087UJY4"/>
<comment type="similarity">
    <text evidence="1">Belongs to the HEATR1/UTP10 family.</text>
</comment>
<reference evidence="3 4" key="1">
    <citation type="submission" date="2013-11" db="EMBL/GenBank/DDBJ databases">
        <title>Genome sequencing of Stegodyphus mimosarum.</title>
        <authorList>
            <person name="Bechsgaard J."/>
        </authorList>
    </citation>
    <scope>NUCLEOTIDE SEQUENCE [LARGE SCALE GENOMIC DNA]</scope>
</reference>
<dbReference type="InterPro" id="IPR016024">
    <property type="entry name" value="ARM-type_fold"/>
</dbReference>
<dbReference type="GO" id="GO:0045943">
    <property type="term" value="P:positive regulation of transcription by RNA polymerase I"/>
    <property type="evidence" value="ECO:0007669"/>
    <property type="project" value="TreeGrafter"/>
</dbReference>
<dbReference type="GO" id="GO:0032040">
    <property type="term" value="C:small-subunit processome"/>
    <property type="evidence" value="ECO:0007669"/>
    <property type="project" value="TreeGrafter"/>
</dbReference>
<evidence type="ECO:0000256" key="1">
    <source>
        <dbReference type="RuleBase" id="RU367065"/>
    </source>
</evidence>
<keyword evidence="1" id="KW-0539">Nucleus</keyword>
<keyword evidence="1" id="KW-0698">rRNA processing</keyword>
<dbReference type="Pfam" id="PF23243">
    <property type="entry name" value="HEAT_HEATR1"/>
    <property type="match status" value="1"/>
</dbReference>
<evidence type="ECO:0000313" key="3">
    <source>
        <dbReference type="EMBL" id="KFM77673.1"/>
    </source>
</evidence>
<dbReference type="Proteomes" id="UP000054359">
    <property type="component" value="Unassembled WGS sequence"/>
</dbReference>
<accession>A0A087UJY4</accession>
<dbReference type="PANTHER" id="PTHR13457">
    <property type="entry name" value="BAP28"/>
    <property type="match status" value="1"/>
</dbReference>